<organism evidence="2 3">
    <name type="scientific">Sus scrofa</name>
    <name type="common">Pig</name>
    <dbReference type="NCBI Taxonomy" id="9823"/>
    <lineage>
        <taxon>Eukaryota</taxon>
        <taxon>Metazoa</taxon>
        <taxon>Chordata</taxon>
        <taxon>Craniata</taxon>
        <taxon>Vertebrata</taxon>
        <taxon>Euteleostomi</taxon>
        <taxon>Mammalia</taxon>
        <taxon>Eutheria</taxon>
        <taxon>Laurasiatheria</taxon>
        <taxon>Artiodactyla</taxon>
        <taxon>Suina</taxon>
        <taxon>Suidae</taxon>
        <taxon>Sus</taxon>
    </lineage>
</organism>
<reference evidence="2" key="3">
    <citation type="submission" date="2025-09" db="UniProtKB">
        <authorList>
            <consortium name="Ensembl"/>
        </authorList>
    </citation>
    <scope>IDENTIFICATION</scope>
</reference>
<proteinExistence type="predicted"/>
<keyword evidence="1" id="KW-0732">Signal</keyword>
<protein>
    <recommendedName>
        <fullName evidence="4">Secreted protein</fullName>
    </recommendedName>
</protein>
<evidence type="ECO:0000313" key="2">
    <source>
        <dbReference type="Ensembl" id="ENSSSCP00000078530.1"/>
    </source>
</evidence>
<dbReference type="GeneTree" id="ENSGT01000000214749"/>
<feature type="chain" id="PRO_5036503336" description="Secreted protein" evidence="1">
    <location>
        <begin position="19"/>
        <end position="143"/>
    </location>
</feature>
<sequence length="143" mass="16143">MVLFCSFLWLIHIPLCYVNHTFLIHSSVDGHLGCFDVMAVVNRASVNVGVHVSFSVKDLSTYMPRSGMPWSYGSSVFSFLRSLHAVFHSGCTSLHSHQQCRKVPFSPHPLQHLLFVDLLVIDGHSDRCEVVPHSSFDFHFSNN</sequence>
<reference evidence="2" key="1">
    <citation type="journal article" date="2020" name="Gigascience">
        <title>An improved pig reference genome sequence to enable pig genetics and genomics research.</title>
        <authorList>
            <person name="Warr A."/>
            <person name="Affara N."/>
            <person name="Aken B."/>
            <person name="Beiki H."/>
            <person name="Bickhart D.M."/>
            <person name="Billis K."/>
            <person name="Chow W."/>
            <person name="Eory L."/>
            <person name="Finlayson H.A."/>
            <person name="Flicek P."/>
            <person name="Giron C.G."/>
            <person name="Griffin D.K."/>
            <person name="Hall R."/>
            <person name="Hannum G."/>
            <person name="Hourlier T."/>
            <person name="Howe K."/>
            <person name="Hume D.A."/>
            <person name="Izuogu O."/>
            <person name="Kim K."/>
            <person name="Koren S."/>
            <person name="Liu H."/>
            <person name="Manchanda N."/>
            <person name="Martin F.J."/>
            <person name="Nonneman D.J."/>
            <person name="O'Connor R.E."/>
            <person name="Phillippy A.M."/>
            <person name="Rohrer G.A."/>
            <person name="Rosen B.D."/>
            <person name="Rund L.A."/>
            <person name="Sargent C.A."/>
            <person name="Schook L.B."/>
            <person name="Schroeder S.G."/>
            <person name="Schwartz A.S."/>
            <person name="Skinner B.M."/>
            <person name="Talbot R."/>
            <person name="Tseng E."/>
            <person name="Tuggle C.K."/>
            <person name="Watson M."/>
            <person name="Smith T.P.L."/>
            <person name="Archibald A.L."/>
        </authorList>
    </citation>
    <scope>NUCLEOTIDE SEQUENCE [LARGE SCALE GENOMIC DNA]</scope>
    <source>
        <strain evidence="2">Duroc</strain>
    </source>
</reference>
<evidence type="ECO:0000313" key="3">
    <source>
        <dbReference type="Proteomes" id="UP000008227"/>
    </source>
</evidence>
<dbReference type="Ensembl" id="ENSSSCT00000074827.1">
    <property type="protein sequence ID" value="ENSSSCP00000078530.1"/>
    <property type="gene ID" value="ENSSSCG00000049622.1"/>
</dbReference>
<accession>A0A8W4FJP8</accession>
<name>A0A8W4FJP8_PIG</name>
<feature type="signal peptide" evidence="1">
    <location>
        <begin position="1"/>
        <end position="18"/>
    </location>
</feature>
<dbReference type="AlphaFoldDB" id="A0A8W4FJP8"/>
<reference evidence="2" key="2">
    <citation type="submission" date="2025-08" db="UniProtKB">
        <authorList>
            <consortium name="Ensembl"/>
        </authorList>
    </citation>
    <scope>IDENTIFICATION</scope>
</reference>
<keyword evidence="3" id="KW-1185">Reference proteome</keyword>
<evidence type="ECO:0008006" key="4">
    <source>
        <dbReference type="Google" id="ProtNLM"/>
    </source>
</evidence>
<dbReference type="Proteomes" id="UP000008227">
    <property type="component" value="Chromosome 12"/>
</dbReference>
<evidence type="ECO:0000256" key="1">
    <source>
        <dbReference type="SAM" id="SignalP"/>
    </source>
</evidence>